<evidence type="ECO:0000256" key="2">
    <source>
        <dbReference type="ARBA" id="ARBA00022692"/>
    </source>
</evidence>
<evidence type="ECO:0000256" key="5">
    <source>
        <dbReference type="SAM" id="Phobius"/>
    </source>
</evidence>
<evidence type="ECO:0000256" key="3">
    <source>
        <dbReference type="ARBA" id="ARBA00022989"/>
    </source>
</evidence>
<evidence type="ECO:0000259" key="6">
    <source>
        <dbReference type="PROSITE" id="PS50234"/>
    </source>
</evidence>
<keyword evidence="2 5" id="KW-0812">Transmembrane</keyword>
<dbReference type="SMART" id="SM00327">
    <property type="entry name" value="VWA"/>
    <property type="match status" value="1"/>
</dbReference>
<proteinExistence type="predicted"/>
<dbReference type="SUPFAM" id="SSF53300">
    <property type="entry name" value="vWA-like"/>
    <property type="match status" value="1"/>
</dbReference>
<organism evidence="7">
    <name type="scientific">marine metagenome</name>
    <dbReference type="NCBI Taxonomy" id="408172"/>
    <lineage>
        <taxon>unclassified sequences</taxon>
        <taxon>metagenomes</taxon>
        <taxon>ecological metagenomes</taxon>
    </lineage>
</organism>
<feature type="domain" description="VWFA" evidence="6">
    <location>
        <begin position="89"/>
        <end position="276"/>
    </location>
</feature>
<evidence type="ECO:0000256" key="1">
    <source>
        <dbReference type="ARBA" id="ARBA00022475"/>
    </source>
</evidence>
<dbReference type="Pfam" id="PF07584">
    <property type="entry name" value="BatA"/>
    <property type="match status" value="1"/>
</dbReference>
<dbReference type="PANTHER" id="PTHR22550:SF5">
    <property type="entry name" value="LEUCINE ZIPPER PROTEIN 4"/>
    <property type="match status" value="1"/>
</dbReference>
<dbReference type="InterPro" id="IPR002035">
    <property type="entry name" value="VWF_A"/>
</dbReference>
<dbReference type="AlphaFoldDB" id="A0A381PI36"/>
<dbReference type="Gene3D" id="3.40.50.410">
    <property type="entry name" value="von Willebrand factor, type A domain"/>
    <property type="match status" value="1"/>
</dbReference>
<reference evidence="7" key="1">
    <citation type="submission" date="2018-05" db="EMBL/GenBank/DDBJ databases">
        <authorList>
            <person name="Lanie J.A."/>
            <person name="Ng W.-L."/>
            <person name="Kazmierczak K.M."/>
            <person name="Andrzejewski T.M."/>
            <person name="Davidsen T.M."/>
            <person name="Wayne K.J."/>
            <person name="Tettelin H."/>
            <person name="Glass J.I."/>
            <person name="Rusch D."/>
            <person name="Podicherti R."/>
            <person name="Tsui H.-C.T."/>
            <person name="Winkler M.E."/>
        </authorList>
    </citation>
    <scope>NUCLEOTIDE SEQUENCE</scope>
</reference>
<dbReference type="InterPro" id="IPR033881">
    <property type="entry name" value="vWA_BatA_type"/>
</dbReference>
<dbReference type="InterPro" id="IPR024163">
    <property type="entry name" value="Aerotolerance_reg_N"/>
</dbReference>
<feature type="transmembrane region" description="Helical" evidence="5">
    <location>
        <begin position="55"/>
        <end position="72"/>
    </location>
</feature>
<dbReference type="CDD" id="cd01467">
    <property type="entry name" value="vWA_BatA_type"/>
    <property type="match status" value="1"/>
</dbReference>
<dbReference type="PROSITE" id="PS50234">
    <property type="entry name" value="VWFA"/>
    <property type="match status" value="1"/>
</dbReference>
<dbReference type="EMBL" id="UINC01000988">
    <property type="protein sequence ID" value="SUZ66600.1"/>
    <property type="molecule type" value="Genomic_DNA"/>
</dbReference>
<sequence length="322" mass="36324">MDFQHPWLLLLSIFIPLLYLWYRYSGQNQEGVIRISSAAFISDRIRKNGVQKSRILFALHFIIIFLVILGLARPRLVDNLHETNVNVVDMMMVLDISSSMLADDFSPNRLEAVKRTASAFIDGRKEDRIGILVFAGESFIQCPLTMDKGILKSLVKEINVASKEHDGTAIGMAIANATNRLRNSEVDSRVMILLSDGSNNAGEIDPKTAADLASQYGIRIYTIGAGTDQSYTRIPGRGLIRNEIDEETLIHIAEQTGGKYFRATDEEALATIYGEIDLLERSEIEIREFTQYEELYGWFLIPGFLLGLSMETFRRSVFRSKT</sequence>
<keyword evidence="4 5" id="KW-0472">Membrane</keyword>
<evidence type="ECO:0000313" key="7">
    <source>
        <dbReference type="EMBL" id="SUZ66600.1"/>
    </source>
</evidence>
<dbReference type="InterPro" id="IPR036465">
    <property type="entry name" value="vWFA_dom_sf"/>
</dbReference>
<protein>
    <recommendedName>
        <fullName evidence="6">VWFA domain-containing protein</fullName>
    </recommendedName>
</protein>
<evidence type="ECO:0000256" key="4">
    <source>
        <dbReference type="ARBA" id="ARBA00023136"/>
    </source>
</evidence>
<dbReference type="PANTHER" id="PTHR22550">
    <property type="entry name" value="SPORE GERMINATION PROTEIN"/>
    <property type="match status" value="1"/>
</dbReference>
<dbReference type="InterPro" id="IPR050768">
    <property type="entry name" value="UPF0353/GerABKA_families"/>
</dbReference>
<name>A0A381PI36_9ZZZZ</name>
<gene>
    <name evidence="7" type="ORF">METZ01_LOCUS19454</name>
</gene>
<dbReference type="Pfam" id="PF00092">
    <property type="entry name" value="VWA"/>
    <property type="match status" value="1"/>
</dbReference>
<accession>A0A381PI36</accession>
<keyword evidence="3 5" id="KW-1133">Transmembrane helix</keyword>
<keyword evidence="1" id="KW-1003">Cell membrane</keyword>
<feature type="transmembrane region" description="Helical" evidence="5">
    <location>
        <begin position="6"/>
        <end position="24"/>
    </location>
</feature>